<evidence type="ECO:0000313" key="3">
    <source>
        <dbReference type="EMBL" id="QMV71369.1"/>
    </source>
</evidence>
<sequence>MDSTLYQVSAQSAPADPRMPRLYALVVSAGTPATLAHKIRAGLLLVAALLLASGLIFWVAANWQAQSHWFKLGLIEGALALSVLAACLWPRLRLAALFCATLVLGGLLAYVGQTYQTGADAWQLFAAWAALALVWVALAASDLLWCVWVLIVAAAIVFWTGKLDLWQVLVADRDSFAQLMLRLVLWLALALVPLLVYCVPALRVRGGMGWWSQRLALGGALAAWSAIATVQLFDEATRQTVAAFTLSGTLVAASLLLSLFSRFRDFICTCLATVAANVLVLSLIARWIFEWQETEALLAFAVVVMVFLGVSVKALISAQHYLHAQQGNTQEVL</sequence>
<dbReference type="InterPro" id="IPR018677">
    <property type="entry name" value="DUF2157"/>
</dbReference>
<name>A0A7G5EBJ4_9BURK</name>
<feature type="transmembrane region" description="Helical" evidence="1">
    <location>
        <begin position="266"/>
        <end position="289"/>
    </location>
</feature>
<keyword evidence="1" id="KW-0472">Membrane</keyword>
<gene>
    <name evidence="3" type="ORF">HS961_00120</name>
</gene>
<dbReference type="AlphaFoldDB" id="A0A7G5EBJ4"/>
<evidence type="ECO:0000259" key="2">
    <source>
        <dbReference type="Pfam" id="PF09925"/>
    </source>
</evidence>
<dbReference type="EMBL" id="CP058554">
    <property type="protein sequence ID" value="QMV71369.1"/>
    <property type="molecule type" value="Genomic_DNA"/>
</dbReference>
<dbReference type="Pfam" id="PF09925">
    <property type="entry name" value="DUF2157"/>
    <property type="match status" value="1"/>
</dbReference>
<evidence type="ECO:0000256" key="1">
    <source>
        <dbReference type="SAM" id="Phobius"/>
    </source>
</evidence>
<feature type="transmembrane region" description="Helical" evidence="1">
    <location>
        <begin position="94"/>
        <end position="115"/>
    </location>
</feature>
<feature type="transmembrane region" description="Helical" evidence="1">
    <location>
        <begin position="214"/>
        <end position="233"/>
    </location>
</feature>
<feature type="domain" description="DUF2157" evidence="2">
    <location>
        <begin position="41"/>
        <end position="145"/>
    </location>
</feature>
<dbReference type="RefSeq" id="WP_182325815.1">
    <property type="nucleotide sequence ID" value="NZ_CP058554.1"/>
</dbReference>
<dbReference type="Proteomes" id="UP000515240">
    <property type="component" value="Chromosome"/>
</dbReference>
<organism evidence="3 4">
    <name type="scientific">Comamonas piscis</name>
    <dbReference type="NCBI Taxonomy" id="1562974"/>
    <lineage>
        <taxon>Bacteria</taxon>
        <taxon>Pseudomonadati</taxon>
        <taxon>Pseudomonadota</taxon>
        <taxon>Betaproteobacteria</taxon>
        <taxon>Burkholderiales</taxon>
        <taxon>Comamonadaceae</taxon>
        <taxon>Comamonas</taxon>
    </lineage>
</organism>
<proteinExistence type="predicted"/>
<reference evidence="3 4" key="1">
    <citation type="journal article" date="2020" name="G3 (Bethesda)">
        <title>CeMbio - The Caenorhabditis elegans Microbiome Resource.</title>
        <authorList>
            <person name="Dirksen P."/>
            <person name="Assie A."/>
            <person name="Zimmermann J."/>
            <person name="Zhang F."/>
            <person name="Tietje A.M."/>
            <person name="Marsh S.A."/>
            <person name="Felix M.A."/>
            <person name="Shapira M."/>
            <person name="Kaleta C."/>
            <person name="Schulenburg H."/>
            <person name="Samuel B."/>
        </authorList>
    </citation>
    <scope>NUCLEOTIDE SEQUENCE [LARGE SCALE GENOMIC DNA]</scope>
    <source>
        <strain evidence="3 4">BIGb0172</strain>
    </source>
</reference>
<keyword evidence="1" id="KW-1133">Transmembrane helix</keyword>
<protein>
    <submittedName>
        <fullName evidence="3">DUF2157 domain-containing protein</fullName>
    </submittedName>
</protein>
<feature type="transmembrane region" description="Helical" evidence="1">
    <location>
        <begin position="181"/>
        <end position="202"/>
    </location>
</feature>
<keyword evidence="4" id="KW-1185">Reference proteome</keyword>
<accession>A0A7G5EBJ4</accession>
<feature type="transmembrane region" description="Helical" evidence="1">
    <location>
        <begin position="295"/>
        <end position="316"/>
    </location>
</feature>
<feature type="transmembrane region" description="Helical" evidence="1">
    <location>
        <begin position="143"/>
        <end position="161"/>
    </location>
</feature>
<feature type="transmembrane region" description="Helical" evidence="1">
    <location>
        <begin position="239"/>
        <end position="259"/>
    </location>
</feature>
<dbReference type="KEGG" id="cpis:HS961_00120"/>
<feature type="transmembrane region" description="Helical" evidence="1">
    <location>
        <begin position="121"/>
        <end position="138"/>
    </location>
</feature>
<evidence type="ECO:0000313" key="4">
    <source>
        <dbReference type="Proteomes" id="UP000515240"/>
    </source>
</evidence>
<feature type="transmembrane region" description="Helical" evidence="1">
    <location>
        <begin position="69"/>
        <end position="89"/>
    </location>
</feature>
<feature type="transmembrane region" description="Helical" evidence="1">
    <location>
        <begin position="43"/>
        <end position="63"/>
    </location>
</feature>
<keyword evidence="1" id="KW-0812">Transmembrane</keyword>